<proteinExistence type="predicted"/>
<protein>
    <submittedName>
        <fullName evidence="1">Uncharacterized protein</fullName>
    </submittedName>
</protein>
<dbReference type="OrthoDB" id="3199467at2"/>
<dbReference type="AlphaFoldDB" id="A0A369LDV1"/>
<reference evidence="1 2" key="1">
    <citation type="journal article" date="2018" name="Elife">
        <title>Discovery and characterization of a prevalent human gut bacterial enzyme sufficient for the inactivation of a family of plant toxins.</title>
        <authorList>
            <person name="Koppel N."/>
            <person name="Bisanz J.E."/>
            <person name="Pandelia M.E."/>
            <person name="Turnbaugh P.J."/>
            <person name="Balskus E.P."/>
        </authorList>
    </citation>
    <scope>NUCLEOTIDE SEQUENCE [LARGE SCALE GENOMIC DNA]</scope>
    <source>
        <strain evidence="2">anaerobia AP69FAA</strain>
    </source>
</reference>
<keyword evidence="2" id="KW-1185">Reference proteome</keyword>
<evidence type="ECO:0000313" key="1">
    <source>
        <dbReference type="EMBL" id="RDB57354.1"/>
    </source>
</evidence>
<organism evidence="1 2">
    <name type="scientific">Senegalimassilia anaerobia</name>
    <dbReference type="NCBI Taxonomy" id="1473216"/>
    <lineage>
        <taxon>Bacteria</taxon>
        <taxon>Bacillati</taxon>
        <taxon>Actinomycetota</taxon>
        <taxon>Coriobacteriia</taxon>
        <taxon>Coriobacteriales</taxon>
        <taxon>Coriobacteriaceae</taxon>
        <taxon>Senegalimassilia</taxon>
    </lineage>
</organism>
<gene>
    <name evidence="1" type="ORF">C1880_00555</name>
</gene>
<dbReference type="EMBL" id="PPTP01000001">
    <property type="protein sequence ID" value="RDB57354.1"/>
    <property type="molecule type" value="Genomic_DNA"/>
</dbReference>
<comment type="caution">
    <text evidence="1">The sequence shown here is derived from an EMBL/GenBank/DDBJ whole genome shotgun (WGS) entry which is preliminary data.</text>
</comment>
<accession>A0A369LDV1</accession>
<dbReference type="Proteomes" id="UP000253792">
    <property type="component" value="Unassembled WGS sequence"/>
</dbReference>
<name>A0A369LDV1_9ACTN</name>
<sequence length="349" mass="37070">MSTYKEQDIENLLAHLREGIASDSVLALADDIRVDCEGAGDGESVWMHPVLPGARYGKEDKVIYDPFDTLPGRSLKSSGGLPMVEFYLHRGDDRPDATRNVKDMEPAPYLIGRYYMKTLLADHLGRGILLQDMPRLALSADTVLDVQDDLAKAVRAYAAGCDFEIDGADADIARCLAQGGGCAAGTKVSAVYVPVGDLPRETTIFPDMARAAASIGLEDPETETLAEYGGVTVSLVRAADAEGSELKPNRAWARGGATEIVRGGFLVIATDGDGEVVDLPKWAIESAKTRFADPSTGPFQASAEFMREVRRGLGEQIEQAGRTPSDIAALASQLAAKPGDDGGAGGKRI</sequence>
<evidence type="ECO:0000313" key="2">
    <source>
        <dbReference type="Proteomes" id="UP000253792"/>
    </source>
</evidence>
<dbReference type="RefSeq" id="WP_114538196.1">
    <property type="nucleotide sequence ID" value="NZ_PPTP01000001.1"/>
</dbReference>